<feature type="non-terminal residue" evidence="2">
    <location>
        <position position="1"/>
    </location>
</feature>
<organism evidence="2 3">
    <name type="scientific">Candidatus Taenaricola geysiri</name>
    <dbReference type="NCBI Taxonomy" id="1974752"/>
    <lineage>
        <taxon>Bacteria</taxon>
        <taxon>Pseudomonadati</taxon>
        <taxon>Candidatus Omnitrophota</taxon>
        <taxon>Candidatus Taenaricola</taxon>
    </lineage>
</organism>
<name>A0A2J0LE14_9BACT</name>
<feature type="domain" description="DUF6036" evidence="1">
    <location>
        <begin position="6"/>
        <end position="160"/>
    </location>
</feature>
<sequence length="182" mass="20849">GFLKRKVHLIACGGTAMTLLGVKASTKDIDLMVPDLNEYEYLINTLKQLGYKSVSGWGWSRDSGFIFDLFRGRAIHTTELLESPLEKGNHVLIKEFNHIYLGVLNYYDVIISKLFRSTSVDIEDCISLVRNKKSDIDFVKLKQRFQETASFDVSENKVCKYLDNFMNILKKEGMYNEKGKSS</sequence>
<dbReference type="EMBL" id="PFGP01000115">
    <property type="protein sequence ID" value="PIW66102.1"/>
    <property type="molecule type" value="Genomic_DNA"/>
</dbReference>
<dbReference type="AlphaFoldDB" id="A0A2J0LE14"/>
<reference evidence="2 3" key="1">
    <citation type="submission" date="2017-09" db="EMBL/GenBank/DDBJ databases">
        <title>Depth-based differentiation of microbial function through sediment-hosted aquifers and enrichment of novel symbionts in the deep terrestrial subsurface.</title>
        <authorList>
            <person name="Probst A.J."/>
            <person name="Ladd B."/>
            <person name="Jarett J.K."/>
            <person name="Geller-Mcgrath D.E."/>
            <person name="Sieber C.M."/>
            <person name="Emerson J.B."/>
            <person name="Anantharaman K."/>
            <person name="Thomas B.C."/>
            <person name="Malmstrom R."/>
            <person name="Stieglmeier M."/>
            <person name="Klingl A."/>
            <person name="Woyke T."/>
            <person name="Ryan C.M."/>
            <person name="Banfield J.F."/>
        </authorList>
    </citation>
    <scope>NUCLEOTIDE SEQUENCE [LARGE SCALE GENOMIC DNA]</scope>
    <source>
        <strain evidence="2">CG12_big_fil_rev_8_21_14_0_65_43_15</strain>
    </source>
</reference>
<dbReference type="SUPFAM" id="SSF81301">
    <property type="entry name" value="Nucleotidyltransferase"/>
    <property type="match status" value="1"/>
</dbReference>
<dbReference type="InterPro" id="IPR045792">
    <property type="entry name" value="DUF6036"/>
</dbReference>
<dbReference type="Proteomes" id="UP000231267">
    <property type="component" value="Unassembled WGS sequence"/>
</dbReference>
<accession>A0A2J0LE14</accession>
<protein>
    <recommendedName>
        <fullName evidence="1">DUF6036 domain-containing protein</fullName>
    </recommendedName>
</protein>
<evidence type="ECO:0000313" key="3">
    <source>
        <dbReference type="Proteomes" id="UP000231267"/>
    </source>
</evidence>
<proteinExistence type="predicted"/>
<evidence type="ECO:0000259" key="1">
    <source>
        <dbReference type="Pfam" id="PF19502"/>
    </source>
</evidence>
<gene>
    <name evidence="2" type="ORF">COW11_05040</name>
</gene>
<dbReference type="Pfam" id="PF19502">
    <property type="entry name" value="DUF6036"/>
    <property type="match status" value="1"/>
</dbReference>
<evidence type="ECO:0000313" key="2">
    <source>
        <dbReference type="EMBL" id="PIW66102.1"/>
    </source>
</evidence>
<dbReference type="InterPro" id="IPR043519">
    <property type="entry name" value="NT_sf"/>
</dbReference>
<comment type="caution">
    <text evidence="2">The sequence shown here is derived from an EMBL/GenBank/DDBJ whole genome shotgun (WGS) entry which is preliminary data.</text>
</comment>